<dbReference type="Gene3D" id="3.40.50.2000">
    <property type="entry name" value="Glycogen Phosphorylase B"/>
    <property type="match status" value="2"/>
</dbReference>
<reference evidence="2 3" key="1">
    <citation type="submission" date="2022-01" db="EMBL/GenBank/DDBJ databases">
        <title>Paraglaciecola sp. G1-23.</title>
        <authorList>
            <person name="Jin M.S."/>
            <person name="Han D.M."/>
            <person name="Kim H.M."/>
            <person name="Jeon C.O."/>
        </authorList>
    </citation>
    <scope>NUCLEOTIDE SEQUENCE [LARGE SCALE GENOMIC DNA]</scope>
    <source>
        <strain evidence="2 3">G1-23</strain>
    </source>
</reference>
<sequence length="390" mass="44637">MSYDISELDVGIVHDWLPLLGGAEKVVQQFVSAFPESEIYTLFNFLSEEDTAFLNAKKINVSKLNKLPFVERYYRNMLLMCTRHIEQFDVSKHDIVLSSSAALAKGVLTSVDQPHISYIHSPARYAWDLSHEYINDIQGRFTFLKREIAKELIYRFRAWDARSINTVDTILANSNFIQRRIYKVYKRKSKVIYPPVNIDKFSLNTDTRENYYVTASRLVAYKKIDLIVKAFTKKTDQKLVVIGDGPELANLKRIATPNIEFVGYQELDDMIKIIQLAKAFVFAAFEDFGILPVEAQACGTPVICYGFGGTSETVKPLGQSENPTGVWFLKQDPEHILEAVEKFEQNIDKFSETECRKNAEYFSNERFRNEITDFIGNGMENGFDSGSPVL</sequence>
<evidence type="ECO:0000259" key="1">
    <source>
        <dbReference type="Pfam" id="PF00534"/>
    </source>
</evidence>
<name>A0ABS9DAZ5_9ALTE</name>
<dbReference type="InterPro" id="IPR050194">
    <property type="entry name" value="Glycosyltransferase_grp1"/>
</dbReference>
<evidence type="ECO:0000313" key="2">
    <source>
        <dbReference type="EMBL" id="MCF2949894.1"/>
    </source>
</evidence>
<gene>
    <name evidence="2" type="ORF">L0668_17375</name>
</gene>
<protein>
    <submittedName>
        <fullName evidence="2">Glycosyltransferase</fullName>
        <ecNumber evidence="2">2.4.-.-</ecNumber>
    </submittedName>
</protein>
<dbReference type="SUPFAM" id="SSF53756">
    <property type="entry name" value="UDP-Glycosyltransferase/glycogen phosphorylase"/>
    <property type="match status" value="1"/>
</dbReference>
<dbReference type="GO" id="GO:0016757">
    <property type="term" value="F:glycosyltransferase activity"/>
    <property type="evidence" value="ECO:0007669"/>
    <property type="project" value="UniProtKB-KW"/>
</dbReference>
<keyword evidence="3" id="KW-1185">Reference proteome</keyword>
<dbReference type="InterPro" id="IPR001296">
    <property type="entry name" value="Glyco_trans_1"/>
</dbReference>
<proteinExistence type="predicted"/>
<feature type="domain" description="Glycosyl transferase family 1" evidence="1">
    <location>
        <begin position="199"/>
        <end position="347"/>
    </location>
</feature>
<dbReference type="EMBL" id="JAKGAS010000012">
    <property type="protein sequence ID" value="MCF2949894.1"/>
    <property type="molecule type" value="Genomic_DNA"/>
</dbReference>
<dbReference type="PANTHER" id="PTHR45947:SF3">
    <property type="entry name" value="SULFOQUINOVOSYL TRANSFERASE SQD2"/>
    <property type="match status" value="1"/>
</dbReference>
<dbReference type="Proteomes" id="UP001521137">
    <property type="component" value="Unassembled WGS sequence"/>
</dbReference>
<dbReference type="Pfam" id="PF00534">
    <property type="entry name" value="Glycos_transf_1"/>
    <property type="match status" value="1"/>
</dbReference>
<keyword evidence="2" id="KW-0808">Transferase</keyword>
<organism evidence="2 3">
    <name type="scientific">Paraglaciecola algarum</name>
    <dbReference type="NCBI Taxonomy" id="3050085"/>
    <lineage>
        <taxon>Bacteria</taxon>
        <taxon>Pseudomonadati</taxon>
        <taxon>Pseudomonadota</taxon>
        <taxon>Gammaproteobacteria</taxon>
        <taxon>Alteromonadales</taxon>
        <taxon>Alteromonadaceae</taxon>
        <taxon>Paraglaciecola</taxon>
    </lineage>
</organism>
<evidence type="ECO:0000313" key="3">
    <source>
        <dbReference type="Proteomes" id="UP001521137"/>
    </source>
</evidence>
<comment type="caution">
    <text evidence="2">The sequence shown here is derived from an EMBL/GenBank/DDBJ whole genome shotgun (WGS) entry which is preliminary data.</text>
</comment>
<dbReference type="EC" id="2.4.-.-" evidence="2"/>
<accession>A0ABS9DAZ5</accession>
<dbReference type="RefSeq" id="WP_235313998.1">
    <property type="nucleotide sequence ID" value="NZ_JAKGAS010000012.1"/>
</dbReference>
<dbReference type="PANTHER" id="PTHR45947">
    <property type="entry name" value="SULFOQUINOVOSYL TRANSFERASE SQD2"/>
    <property type="match status" value="1"/>
</dbReference>
<keyword evidence="2" id="KW-0328">Glycosyltransferase</keyword>